<dbReference type="InterPro" id="IPR046867">
    <property type="entry name" value="AldOxase/xan_DH_MoCoBD2"/>
</dbReference>
<dbReference type="SMART" id="SM01008">
    <property type="entry name" value="Ald_Xan_dh_C"/>
    <property type="match status" value="1"/>
</dbReference>
<evidence type="ECO:0000259" key="1">
    <source>
        <dbReference type="SMART" id="SM01008"/>
    </source>
</evidence>
<accession>A0A506ULW8</accession>
<dbReference type="PIRSF" id="PIRSF036389">
    <property type="entry name" value="IOR_B"/>
    <property type="match status" value="1"/>
</dbReference>
<evidence type="ECO:0000313" key="3">
    <source>
        <dbReference type="Proteomes" id="UP000315037"/>
    </source>
</evidence>
<dbReference type="PANTHER" id="PTHR47495:SF2">
    <property type="entry name" value="ALDEHYDE DEHYDROGENASE"/>
    <property type="match status" value="1"/>
</dbReference>
<dbReference type="Gene3D" id="3.30.365.10">
    <property type="entry name" value="Aldehyde oxidase/xanthine dehydrogenase, molybdopterin binding domain"/>
    <property type="match status" value="4"/>
</dbReference>
<proteinExistence type="predicted"/>
<dbReference type="EMBL" id="SORZ01000002">
    <property type="protein sequence ID" value="TPW34336.1"/>
    <property type="molecule type" value="Genomic_DNA"/>
</dbReference>
<feature type="domain" description="Aldehyde oxidase/xanthine dehydrogenase a/b hammerhead" evidence="1">
    <location>
        <begin position="225"/>
        <end position="311"/>
    </location>
</feature>
<dbReference type="InterPro" id="IPR012368">
    <property type="entry name" value="OxRdtase_Mopterin-bd_su_IorB"/>
</dbReference>
<dbReference type="Pfam" id="PF20256">
    <property type="entry name" value="MoCoBD_2"/>
    <property type="match status" value="2"/>
</dbReference>
<dbReference type="PROSITE" id="PS51318">
    <property type="entry name" value="TAT"/>
    <property type="match status" value="1"/>
</dbReference>
<dbReference type="InterPro" id="IPR006311">
    <property type="entry name" value="TAT_signal"/>
</dbReference>
<gene>
    <name evidence="2" type="ORF">E3202_07545</name>
</gene>
<dbReference type="GO" id="GO:0016491">
    <property type="term" value="F:oxidoreductase activity"/>
    <property type="evidence" value="ECO:0007669"/>
    <property type="project" value="InterPro"/>
</dbReference>
<dbReference type="PANTHER" id="PTHR47495">
    <property type="entry name" value="ALDEHYDE DEHYDROGENASE"/>
    <property type="match status" value="1"/>
</dbReference>
<dbReference type="SUPFAM" id="SSF56003">
    <property type="entry name" value="Molybdenum cofactor-binding domain"/>
    <property type="match status" value="2"/>
</dbReference>
<dbReference type="InterPro" id="IPR008274">
    <property type="entry name" value="AldOxase/xan_DH_MoCoBD1"/>
</dbReference>
<protein>
    <submittedName>
        <fullName evidence="2">Xanthine dehydrogenase family protein molybdopterin-binding subunit</fullName>
    </submittedName>
</protein>
<comment type="caution">
    <text evidence="2">The sequence shown here is derived from an EMBL/GenBank/DDBJ whole genome shotgun (WGS) entry which is preliminary data.</text>
</comment>
<evidence type="ECO:0000313" key="2">
    <source>
        <dbReference type="EMBL" id="TPW34336.1"/>
    </source>
</evidence>
<dbReference type="InterPro" id="IPR037165">
    <property type="entry name" value="AldOxase/xan_DH_Mopterin-bd_sf"/>
</dbReference>
<reference evidence="2 3" key="1">
    <citation type="submission" date="2019-03" db="EMBL/GenBank/DDBJ databases">
        <title>The complete genome sequence of Neokomagataea sp. Jb2 NBRC113641.</title>
        <authorList>
            <person name="Chua K.-O."/>
            <person name="Chan K.-G."/>
            <person name="See-Too W.-S."/>
        </authorList>
    </citation>
    <scope>NUCLEOTIDE SEQUENCE [LARGE SCALE GENOMIC DNA]</scope>
    <source>
        <strain evidence="2 3">Jb2</strain>
    </source>
</reference>
<keyword evidence="3" id="KW-1185">Reference proteome</keyword>
<dbReference type="AlphaFoldDB" id="A0A506ULW8"/>
<sequence length="786" mass="84523">MPVPPRPRSPRSLSRRQFLLEAAGGSLAFGFLPTCAKAEIVLPPLPERLGGTAAQPSELTPNLWCVLHSDGWLDVNIARAEMGQHVGTALASVLADEMGMPWNRVRIIQVDTEQRFWPWYATGGSRSVWSGWVPYRQAGLAARLMLTRLAAPLLNAAPQACTVADGQVSCGGRAMSFGEIVAACARPGLQMGYTAEELAALKLPPVAPPQTGRSLPALDIPPKVTGAARYGIDARLPGQLYARPLLPPTRYGARILSLDDSQARSLKGYHGTLQINDPENGFEGWAIVLADSWPTALRASACIKVHWQPGPTADVSEADIARRAQELCNDRKAGTIVQWGGPKLSHQLEQAPHKLEREYWTQPVAHFAMEPVNCLAHRNSEGVWEIHTGCQAQKLIMPQIAQALGIPAGEVTQRIVMKTYFLGGGFGRRLNGDYILPAVLASRQLGGRPVKLIFTREDDMKFDSVRAPSLQRLTAALDPETRRLSAMAYTTVTGWPSKALVPDDKGLLHGVNGLYDPDSVGGAEPWYTVGPYRLRAICNDLTQKTIRPGWLRSVGPGWTNWALESFMDEAALMAGCDPVAFRLSMLLPVGPNAGGPPDAVGGASRQAAVLKALAERIGWPCRDLPPDTGIGIASGYGQSREMPTWGATAALVHVDRRTGVVTCRKLWLVLDAGTIVNEDGARAQCEGAALWGVSMALHEGTEIRHGNIAARNLDTYTPLRISETPALDIAFLKTPYPPTGLGEPGVTLVAPAIGNAIHAAVGARVRRLPIRPQEVLEALSDSAPPA</sequence>
<dbReference type="Gene3D" id="3.90.1170.50">
    <property type="entry name" value="Aldehyde oxidase/xanthine dehydrogenase, a/b hammerhead"/>
    <property type="match status" value="2"/>
</dbReference>
<name>A0A506ULW8_9PROT</name>
<dbReference type="InterPro" id="IPR052516">
    <property type="entry name" value="N-heterocyclic_Hydroxylase"/>
</dbReference>
<dbReference type="Pfam" id="PF02738">
    <property type="entry name" value="MoCoBD_1"/>
    <property type="match status" value="1"/>
</dbReference>
<organism evidence="2 3">
    <name type="scientific">Oecophyllibacter saccharovorans</name>
    <dbReference type="NCBI Taxonomy" id="2558360"/>
    <lineage>
        <taxon>Bacteria</taxon>
        <taxon>Pseudomonadati</taxon>
        <taxon>Pseudomonadota</taxon>
        <taxon>Alphaproteobacteria</taxon>
        <taxon>Acetobacterales</taxon>
        <taxon>Acetobacteraceae</taxon>
        <taxon>Oecophyllibacter</taxon>
    </lineage>
</organism>
<dbReference type="Proteomes" id="UP000315037">
    <property type="component" value="Unassembled WGS sequence"/>
</dbReference>
<dbReference type="InterPro" id="IPR000674">
    <property type="entry name" value="Ald_Oxase/Xan_DH_a/b"/>
</dbReference>